<dbReference type="EMBL" id="KK104221">
    <property type="protein sequence ID" value="KIY94239.1"/>
    <property type="molecule type" value="Genomic_DNA"/>
</dbReference>
<organism evidence="1 2">
    <name type="scientific">Monoraphidium neglectum</name>
    <dbReference type="NCBI Taxonomy" id="145388"/>
    <lineage>
        <taxon>Eukaryota</taxon>
        <taxon>Viridiplantae</taxon>
        <taxon>Chlorophyta</taxon>
        <taxon>core chlorophytes</taxon>
        <taxon>Chlorophyceae</taxon>
        <taxon>CS clade</taxon>
        <taxon>Sphaeropleales</taxon>
        <taxon>Selenastraceae</taxon>
        <taxon>Monoraphidium</taxon>
    </lineage>
</organism>
<sequence>MSNTKKRRITASGLVGDACAAEGAGGCGRCQRWETPWGPGAALPALHLSL</sequence>
<evidence type="ECO:0000313" key="2">
    <source>
        <dbReference type="Proteomes" id="UP000054498"/>
    </source>
</evidence>
<dbReference type="RefSeq" id="XP_013893259.1">
    <property type="nucleotide sequence ID" value="XM_014037805.1"/>
</dbReference>
<dbReference type="AlphaFoldDB" id="A0A0D2LRE4"/>
<dbReference type="GeneID" id="25731213"/>
<evidence type="ECO:0000313" key="1">
    <source>
        <dbReference type="EMBL" id="KIY94239.1"/>
    </source>
</evidence>
<gene>
    <name evidence="1" type="ORF">MNEG_13722</name>
</gene>
<feature type="non-terminal residue" evidence="1">
    <location>
        <position position="50"/>
    </location>
</feature>
<reference evidence="1 2" key="1">
    <citation type="journal article" date="2013" name="BMC Genomics">
        <title>Reconstruction of the lipid metabolism for the microalga Monoraphidium neglectum from its genome sequence reveals characteristics suitable for biofuel production.</title>
        <authorList>
            <person name="Bogen C."/>
            <person name="Al-Dilaimi A."/>
            <person name="Albersmeier A."/>
            <person name="Wichmann J."/>
            <person name="Grundmann M."/>
            <person name="Rupp O."/>
            <person name="Lauersen K.J."/>
            <person name="Blifernez-Klassen O."/>
            <person name="Kalinowski J."/>
            <person name="Goesmann A."/>
            <person name="Mussgnug J.H."/>
            <person name="Kruse O."/>
        </authorList>
    </citation>
    <scope>NUCLEOTIDE SEQUENCE [LARGE SCALE GENOMIC DNA]</scope>
    <source>
        <strain evidence="1 2">SAG 48.87</strain>
    </source>
</reference>
<proteinExistence type="predicted"/>
<name>A0A0D2LRE4_9CHLO</name>
<dbReference type="KEGG" id="mng:MNEG_13722"/>
<dbReference type="Proteomes" id="UP000054498">
    <property type="component" value="Unassembled WGS sequence"/>
</dbReference>
<keyword evidence="2" id="KW-1185">Reference proteome</keyword>
<protein>
    <submittedName>
        <fullName evidence="1">Uncharacterized protein</fullName>
    </submittedName>
</protein>
<accession>A0A0D2LRE4</accession>